<keyword evidence="3" id="KW-1185">Reference proteome</keyword>
<reference evidence="2 3" key="1">
    <citation type="journal article" date="2017" name="Mol. Plant">
        <title>The Genome of Medicinal Plant Macleaya cordata Provides New Insights into Benzylisoquinoline Alkaloids Metabolism.</title>
        <authorList>
            <person name="Liu X."/>
            <person name="Liu Y."/>
            <person name="Huang P."/>
            <person name="Ma Y."/>
            <person name="Qing Z."/>
            <person name="Tang Q."/>
            <person name="Cao H."/>
            <person name="Cheng P."/>
            <person name="Zheng Y."/>
            <person name="Yuan Z."/>
            <person name="Zhou Y."/>
            <person name="Liu J."/>
            <person name="Tang Z."/>
            <person name="Zhuo Y."/>
            <person name="Zhang Y."/>
            <person name="Yu L."/>
            <person name="Huang J."/>
            <person name="Yang P."/>
            <person name="Peng Q."/>
            <person name="Zhang J."/>
            <person name="Jiang W."/>
            <person name="Zhang Z."/>
            <person name="Lin K."/>
            <person name="Ro D.K."/>
            <person name="Chen X."/>
            <person name="Xiong X."/>
            <person name="Shang Y."/>
            <person name="Huang S."/>
            <person name="Zeng J."/>
        </authorList>
    </citation>
    <scope>NUCLEOTIDE SEQUENCE [LARGE SCALE GENOMIC DNA]</scope>
    <source>
        <strain evidence="3">cv. BLH2017</strain>
        <tissue evidence="2">Root</tissue>
    </source>
</reference>
<accession>A0A200QLD0</accession>
<sequence>MGNCMEVYLRPHNEEKTHHEEEKQKPISGFVSEGGFEKSGFRVKIVLPKEELEWLMLQLGDKKGGKRLKDVLREIEKEREKVEEEEKDVKVWKPSLESIMESPEIHEMDR</sequence>
<dbReference type="AlphaFoldDB" id="A0A200QLD0"/>
<dbReference type="OrthoDB" id="690994at2759"/>
<protein>
    <submittedName>
        <fullName evidence="2">Uncharacterized protein</fullName>
    </submittedName>
</protein>
<comment type="caution">
    <text evidence="2">The sequence shown here is derived from an EMBL/GenBank/DDBJ whole genome shotgun (WGS) entry which is preliminary data.</text>
</comment>
<feature type="region of interest" description="Disordered" evidence="1">
    <location>
        <begin position="11"/>
        <end position="31"/>
    </location>
</feature>
<dbReference type="EMBL" id="MVGT01001699">
    <property type="protein sequence ID" value="OVA11313.1"/>
    <property type="molecule type" value="Genomic_DNA"/>
</dbReference>
<organism evidence="2 3">
    <name type="scientific">Macleaya cordata</name>
    <name type="common">Five-seeded plume-poppy</name>
    <name type="synonym">Bocconia cordata</name>
    <dbReference type="NCBI Taxonomy" id="56857"/>
    <lineage>
        <taxon>Eukaryota</taxon>
        <taxon>Viridiplantae</taxon>
        <taxon>Streptophyta</taxon>
        <taxon>Embryophyta</taxon>
        <taxon>Tracheophyta</taxon>
        <taxon>Spermatophyta</taxon>
        <taxon>Magnoliopsida</taxon>
        <taxon>Ranunculales</taxon>
        <taxon>Papaveraceae</taxon>
        <taxon>Papaveroideae</taxon>
        <taxon>Macleaya</taxon>
    </lineage>
</organism>
<proteinExistence type="predicted"/>
<evidence type="ECO:0000313" key="3">
    <source>
        <dbReference type="Proteomes" id="UP000195402"/>
    </source>
</evidence>
<dbReference type="FunCoup" id="A0A200QLD0">
    <property type="interactions" value="171"/>
</dbReference>
<evidence type="ECO:0000313" key="2">
    <source>
        <dbReference type="EMBL" id="OVA11313.1"/>
    </source>
</evidence>
<dbReference type="OMA" id="NCMERCA"/>
<dbReference type="Proteomes" id="UP000195402">
    <property type="component" value="Unassembled WGS sequence"/>
</dbReference>
<name>A0A200QLD0_MACCD</name>
<evidence type="ECO:0000256" key="1">
    <source>
        <dbReference type="SAM" id="MobiDB-lite"/>
    </source>
</evidence>
<dbReference type="PANTHER" id="PTHR35704:SF1">
    <property type="entry name" value="OS02G0254600 PROTEIN"/>
    <property type="match status" value="1"/>
</dbReference>
<feature type="compositionally biased region" description="Basic and acidic residues" evidence="1">
    <location>
        <begin position="11"/>
        <end position="25"/>
    </location>
</feature>
<dbReference type="PANTHER" id="PTHR35704">
    <property type="entry name" value="OS02G0254600 PROTEIN"/>
    <property type="match status" value="1"/>
</dbReference>
<gene>
    <name evidence="2" type="ORF">BVC80_9007g8</name>
</gene>
<dbReference type="InParanoid" id="A0A200QLD0"/>